<dbReference type="InterPro" id="IPR001063">
    <property type="entry name" value="Ribosomal_uL22"/>
</dbReference>
<evidence type="ECO:0000256" key="3">
    <source>
        <dbReference type="ARBA" id="ARBA00022884"/>
    </source>
</evidence>
<dbReference type="EMBL" id="LN847240">
    <property type="protein sequence ID" value="CRI50688.1"/>
    <property type="molecule type" value="Genomic_DNA"/>
</dbReference>
<dbReference type="OrthoDB" id="9805969at2"/>
<organism evidence="13">
    <name type="scientific">Chlamydia pneumoniae</name>
    <name type="common">Chlamydophila pneumoniae</name>
    <dbReference type="NCBI Taxonomy" id="83558"/>
    <lineage>
        <taxon>Bacteria</taxon>
        <taxon>Pseudomonadati</taxon>
        <taxon>Chlamydiota</taxon>
        <taxon>Chlamydiia</taxon>
        <taxon>Chlamydiales</taxon>
        <taxon>Chlamydiaceae</taxon>
        <taxon>Chlamydia/Chlamydophila group</taxon>
        <taxon>Chlamydia</taxon>
    </lineage>
</organism>
<evidence type="ECO:0000313" key="20">
    <source>
        <dbReference type="EMBL" id="CRI53361.1"/>
    </source>
</evidence>
<comment type="function">
    <text evidence="7 10">This protein binds specifically to 23S rRNA; its binding is stimulated by other ribosomal proteins, e.g., L4, L17, and L20. It is important during the early stages of 50S assembly. It makes multiple contacts with different domains of the 23S rRNA in the assembled 50S subunit and ribosome.</text>
</comment>
<evidence type="ECO:0000313" key="12">
    <source>
        <dbReference type="EMBL" id="CRI40540.1"/>
    </source>
</evidence>
<dbReference type="NCBIfam" id="TIGR01044">
    <property type="entry name" value="rplV_bact"/>
    <property type="match status" value="1"/>
</dbReference>
<evidence type="ECO:0000313" key="13">
    <source>
        <dbReference type="EMBL" id="CRI41668.1"/>
    </source>
</evidence>
<evidence type="ECO:0000313" key="11">
    <source>
        <dbReference type="EMBL" id="CRI38277.1"/>
    </source>
</evidence>
<dbReference type="InterPro" id="IPR047867">
    <property type="entry name" value="Ribosomal_uL22_bac/org-type"/>
</dbReference>
<evidence type="ECO:0000313" key="21">
    <source>
        <dbReference type="EMBL" id="CRI73309.1"/>
    </source>
</evidence>
<protein>
    <recommendedName>
        <fullName evidence="6 7">Large ribosomal subunit protein uL22</fullName>
    </recommendedName>
</protein>
<keyword evidence="4 7" id="KW-0689">Ribosomal protein</keyword>
<keyword evidence="5 7" id="KW-0687">Ribonucleoprotein</keyword>
<evidence type="ECO:0000313" key="19">
    <source>
        <dbReference type="EMBL" id="CRI51815.1"/>
    </source>
</evidence>
<name>A0A0F7WW93_CHLPN</name>
<dbReference type="PANTHER" id="PTHR13501">
    <property type="entry name" value="CHLOROPLAST 50S RIBOSOMAL PROTEIN L22-RELATED"/>
    <property type="match status" value="1"/>
</dbReference>
<dbReference type="EMBL" id="LN847244">
    <property type="protein sequence ID" value="CRI49559.1"/>
    <property type="molecule type" value="Genomic_DNA"/>
</dbReference>
<reference evidence="13" key="1">
    <citation type="submission" date="2015-05" db="EMBL/GenBank/DDBJ databases">
        <authorList>
            <person name="Rattei Thomas"/>
        </authorList>
    </citation>
    <scope>NUCLEOTIDE SEQUENCE</scope>
    <source>
        <strain evidence="11">CV15</strain>
        <strain evidence="12">CWL029c</strain>
        <strain evidence="13">GiD</strain>
        <strain evidence="14">H12</strain>
        <strain evidence="15">MUL2216</strain>
        <strain evidence="16">Panola</strain>
        <strain evidence="18">PB1</strain>
        <strain evidence="17">U1271</strain>
        <strain evidence="19">UZG1</strain>
        <strain evidence="20">Wien2</strain>
        <strain evidence="21">YK41</strain>
    </source>
</reference>
<dbReference type="SUPFAM" id="SSF54843">
    <property type="entry name" value="Ribosomal protein L22"/>
    <property type="match status" value="1"/>
</dbReference>
<dbReference type="GeneID" id="45050692"/>
<accession>A0A0F7WW93</accession>
<evidence type="ECO:0000313" key="16">
    <source>
        <dbReference type="EMBL" id="CRI47266.1"/>
    </source>
</evidence>
<comment type="similarity">
    <text evidence="1 7 8">Belongs to the universal ribosomal protein uL22 family.</text>
</comment>
<evidence type="ECO:0000313" key="17">
    <source>
        <dbReference type="EMBL" id="CRI49559.1"/>
    </source>
</evidence>
<dbReference type="EMBL" id="LN847190">
    <property type="protein sequence ID" value="CRI43897.1"/>
    <property type="molecule type" value="Genomic_DNA"/>
</dbReference>
<dbReference type="InterPro" id="IPR005727">
    <property type="entry name" value="Ribosomal_uL22_bac/chlpt-type"/>
</dbReference>
<sequence length="111" mass="12428">MFKATARYIRVQPRKARLAAGLMRNLSVQEAEEQLGFSQLKAGRCLKKVLNSAVANAELHENIKRENLSVTEVRVDAGPVYKRSKSKSRGGRSPILKRTSHLTVIVGEKER</sequence>
<evidence type="ECO:0000256" key="7">
    <source>
        <dbReference type="HAMAP-Rule" id="MF_01331"/>
    </source>
</evidence>
<evidence type="ECO:0000313" key="14">
    <source>
        <dbReference type="EMBL" id="CRI43897.1"/>
    </source>
</evidence>
<keyword evidence="2 7" id="KW-0699">rRNA-binding</keyword>
<dbReference type="EMBL" id="LN847004">
    <property type="protein sequence ID" value="CRI40540.1"/>
    <property type="molecule type" value="Genomic_DNA"/>
</dbReference>
<evidence type="ECO:0000313" key="15">
    <source>
        <dbReference type="EMBL" id="CRI46136.1"/>
    </source>
</evidence>
<dbReference type="EMBL" id="LN847245">
    <property type="protein sequence ID" value="CRI51815.1"/>
    <property type="molecule type" value="Genomic_DNA"/>
</dbReference>
<keyword evidence="3 7" id="KW-0694">RNA-binding</keyword>
<dbReference type="EMBL" id="LN846999">
    <property type="protein sequence ID" value="CRI38277.1"/>
    <property type="molecule type" value="Genomic_DNA"/>
</dbReference>
<dbReference type="AlphaFoldDB" id="A0A0F7WW93"/>
<dbReference type="Gene3D" id="3.90.470.10">
    <property type="entry name" value="Ribosomal protein L22/L17"/>
    <property type="match status" value="1"/>
</dbReference>
<dbReference type="EMBL" id="LN847008">
    <property type="protein sequence ID" value="CRI41668.1"/>
    <property type="molecule type" value="Genomic_DNA"/>
</dbReference>
<dbReference type="PATRIC" id="fig|83558.13.peg.681"/>
<evidence type="ECO:0000256" key="9">
    <source>
        <dbReference type="RuleBase" id="RU004006"/>
    </source>
</evidence>
<evidence type="ECO:0000256" key="5">
    <source>
        <dbReference type="ARBA" id="ARBA00023274"/>
    </source>
</evidence>
<dbReference type="Pfam" id="PF00237">
    <property type="entry name" value="Ribosomal_L22"/>
    <property type="match status" value="1"/>
</dbReference>
<dbReference type="HAMAP" id="MF_01331_B">
    <property type="entry name" value="Ribosomal_uL22_B"/>
    <property type="match status" value="1"/>
</dbReference>
<dbReference type="GO" id="GO:0019843">
    <property type="term" value="F:rRNA binding"/>
    <property type="evidence" value="ECO:0007669"/>
    <property type="project" value="UniProtKB-UniRule"/>
</dbReference>
<comment type="function">
    <text evidence="7">The globular domain of the protein is located near the polypeptide exit tunnel on the outside of the subunit, while an extended beta-hairpin is found that lines the wall of the exit tunnel in the center of the 70S ribosome.</text>
</comment>
<dbReference type="GO" id="GO:0022625">
    <property type="term" value="C:cytosolic large ribosomal subunit"/>
    <property type="evidence" value="ECO:0007669"/>
    <property type="project" value="TreeGrafter"/>
</dbReference>
<evidence type="ECO:0000256" key="1">
    <source>
        <dbReference type="ARBA" id="ARBA00009451"/>
    </source>
</evidence>
<evidence type="ECO:0000256" key="4">
    <source>
        <dbReference type="ARBA" id="ARBA00022980"/>
    </source>
</evidence>
<evidence type="ECO:0000313" key="18">
    <source>
        <dbReference type="EMBL" id="CRI50688.1"/>
    </source>
</evidence>
<evidence type="ECO:0000256" key="2">
    <source>
        <dbReference type="ARBA" id="ARBA00022730"/>
    </source>
</evidence>
<dbReference type="EMBL" id="LN847227">
    <property type="protein sequence ID" value="CRI46136.1"/>
    <property type="molecule type" value="Genomic_DNA"/>
</dbReference>
<proteinExistence type="inferred from homology"/>
<dbReference type="PANTHER" id="PTHR13501:SF8">
    <property type="entry name" value="LARGE RIBOSOMAL SUBUNIT PROTEIN UL22M"/>
    <property type="match status" value="1"/>
</dbReference>
<evidence type="ECO:0000256" key="6">
    <source>
        <dbReference type="ARBA" id="ARBA00035207"/>
    </source>
</evidence>
<dbReference type="RefSeq" id="WP_010883280.1">
    <property type="nucleotide sequence ID" value="NZ_CP160064.1"/>
</dbReference>
<comment type="subunit">
    <text evidence="7 9">Part of the 50S ribosomal subunit.</text>
</comment>
<dbReference type="EMBL" id="LN847235">
    <property type="protein sequence ID" value="CRI47266.1"/>
    <property type="molecule type" value="Genomic_DNA"/>
</dbReference>
<dbReference type="EMBL" id="LN847254">
    <property type="protein sequence ID" value="CRI53361.1"/>
    <property type="molecule type" value="Genomic_DNA"/>
</dbReference>
<gene>
    <name evidence="7" type="primary">rplV</name>
    <name evidence="11" type="ORF">BN1224_CV15_C_01100</name>
    <name evidence="13" type="ORF">BN1224_GiD_A_06690</name>
    <name evidence="14" type="ORF">BN1224_H12_EK_00360</name>
    <name evidence="15" type="ORF">BN1224_MUL2216_F_01910</name>
    <name evidence="16" type="ORF">BN1224_Panola_J_00750</name>
    <name evidence="18" type="ORF">BN1224_PB1_B_06570</name>
    <name evidence="17" type="ORF">BN1224_U1271_C_04990</name>
    <name evidence="19" type="ORF">BN1224_UZG1_A_06700</name>
    <name evidence="20" type="ORF">BN1224_Wien2_G_02950</name>
    <name evidence="21" type="ORF">BN1224_YK41_BR_00860</name>
    <name evidence="12" type="ORF">CWL029c_D_01770</name>
</gene>
<dbReference type="SMR" id="A0A0F7WW93"/>
<dbReference type="EMBL" id="LN849043">
    <property type="protein sequence ID" value="CRI73309.1"/>
    <property type="molecule type" value="Genomic_DNA"/>
</dbReference>
<dbReference type="InterPro" id="IPR036394">
    <property type="entry name" value="Ribosomal_uL22_sf"/>
</dbReference>
<evidence type="ECO:0000256" key="8">
    <source>
        <dbReference type="RuleBase" id="RU004005"/>
    </source>
</evidence>
<evidence type="ECO:0000256" key="10">
    <source>
        <dbReference type="RuleBase" id="RU004008"/>
    </source>
</evidence>
<dbReference type="GO" id="GO:0003735">
    <property type="term" value="F:structural constituent of ribosome"/>
    <property type="evidence" value="ECO:0007669"/>
    <property type="project" value="InterPro"/>
</dbReference>
<dbReference type="GO" id="GO:0006412">
    <property type="term" value="P:translation"/>
    <property type="evidence" value="ECO:0007669"/>
    <property type="project" value="UniProtKB-UniRule"/>
</dbReference>